<evidence type="ECO:0000256" key="2">
    <source>
        <dbReference type="ARBA" id="ARBA00022692"/>
    </source>
</evidence>
<dbReference type="InterPro" id="IPR020846">
    <property type="entry name" value="MFS_dom"/>
</dbReference>
<feature type="transmembrane region" description="Helical" evidence="5">
    <location>
        <begin position="276"/>
        <end position="295"/>
    </location>
</feature>
<name>A0A0V7ZFT8_9CYAN</name>
<dbReference type="PANTHER" id="PTHR23531">
    <property type="entry name" value="QUINOLENE RESISTANCE PROTEIN NORA"/>
    <property type="match status" value="1"/>
</dbReference>
<evidence type="ECO:0000313" key="7">
    <source>
        <dbReference type="EMBL" id="KST63228.1"/>
    </source>
</evidence>
<feature type="transmembrane region" description="Helical" evidence="5">
    <location>
        <begin position="213"/>
        <end position="238"/>
    </location>
</feature>
<evidence type="ECO:0000259" key="6">
    <source>
        <dbReference type="PROSITE" id="PS50850"/>
    </source>
</evidence>
<feature type="domain" description="Major facilitator superfamily (MFS) profile" evidence="6">
    <location>
        <begin position="14"/>
        <end position="389"/>
    </location>
</feature>
<feature type="transmembrane region" description="Helical" evidence="5">
    <location>
        <begin position="79"/>
        <end position="96"/>
    </location>
</feature>
<accession>A0A0V7ZFT8</accession>
<feature type="transmembrane region" description="Helical" evidence="5">
    <location>
        <begin position="138"/>
        <end position="157"/>
    </location>
</feature>
<dbReference type="PANTHER" id="PTHR23531:SF1">
    <property type="entry name" value="QUINOLENE RESISTANCE PROTEIN NORA"/>
    <property type="match status" value="1"/>
</dbReference>
<keyword evidence="2 5" id="KW-0812">Transmembrane</keyword>
<dbReference type="GO" id="GO:0022857">
    <property type="term" value="F:transmembrane transporter activity"/>
    <property type="evidence" value="ECO:0007669"/>
    <property type="project" value="InterPro"/>
</dbReference>
<feature type="transmembrane region" description="Helical" evidence="5">
    <location>
        <begin position="50"/>
        <end position="67"/>
    </location>
</feature>
<comment type="caution">
    <text evidence="7">The sequence shown here is derived from an EMBL/GenBank/DDBJ whole genome shotgun (WGS) entry which is preliminary data.</text>
</comment>
<evidence type="ECO:0000256" key="5">
    <source>
        <dbReference type="SAM" id="Phobius"/>
    </source>
</evidence>
<dbReference type="GO" id="GO:0005886">
    <property type="term" value="C:plasma membrane"/>
    <property type="evidence" value="ECO:0007669"/>
    <property type="project" value="UniProtKB-SubCell"/>
</dbReference>
<keyword evidence="3 5" id="KW-1133">Transmembrane helix</keyword>
<feature type="transmembrane region" description="Helical" evidence="5">
    <location>
        <begin position="244"/>
        <end position="264"/>
    </location>
</feature>
<dbReference type="Proteomes" id="UP000053372">
    <property type="component" value="Unassembled WGS sequence"/>
</dbReference>
<feature type="transmembrane region" description="Helical" evidence="5">
    <location>
        <begin position="301"/>
        <end position="323"/>
    </location>
</feature>
<dbReference type="PROSITE" id="PS50850">
    <property type="entry name" value="MFS"/>
    <property type="match status" value="1"/>
</dbReference>
<dbReference type="InterPro" id="IPR052714">
    <property type="entry name" value="MFS_Exporter"/>
</dbReference>
<dbReference type="CDD" id="cd17489">
    <property type="entry name" value="MFS_YfcJ_like"/>
    <property type="match status" value="1"/>
</dbReference>
<reference evidence="7 8" key="1">
    <citation type="journal article" date="2015" name="Genome Announc.">
        <title>Draft Genome of the Euendolithic (true boring) Cyanobacterium Mastigocoleus testarum strain BC008.</title>
        <authorList>
            <person name="Guida B.S."/>
            <person name="Garcia-Pichel F."/>
        </authorList>
    </citation>
    <scope>NUCLEOTIDE SEQUENCE [LARGE SCALE GENOMIC DNA]</scope>
    <source>
        <strain evidence="7 8">BC008</strain>
    </source>
</reference>
<dbReference type="InterPro" id="IPR011701">
    <property type="entry name" value="MFS"/>
</dbReference>
<dbReference type="OrthoDB" id="9814001at2"/>
<evidence type="ECO:0000256" key="4">
    <source>
        <dbReference type="ARBA" id="ARBA00023136"/>
    </source>
</evidence>
<dbReference type="SUPFAM" id="SSF103473">
    <property type="entry name" value="MFS general substrate transporter"/>
    <property type="match status" value="1"/>
</dbReference>
<gene>
    <name evidence="7" type="ORF">BC008_38735</name>
</gene>
<dbReference type="Gene3D" id="1.20.1250.20">
    <property type="entry name" value="MFS general substrate transporter like domains"/>
    <property type="match status" value="2"/>
</dbReference>
<proteinExistence type="predicted"/>
<protein>
    <submittedName>
        <fullName evidence="7">MFS transporter</fullName>
    </submittedName>
</protein>
<keyword evidence="4 5" id="KW-0472">Membrane</keyword>
<feature type="transmembrane region" description="Helical" evidence="5">
    <location>
        <begin position="169"/>
        <end position="192"/>
    </location>
</feature>
<feature type="transmembrane region" description="Helical" evidence="5">
    <location>
        <begin position="102"/>
        <end position="126"/>
    </location>
</feature>
<evidence type="ECO:0000313" key="8">
    <source>
        <dbReference type="Proteomes" id="UP000053372"/>
    </source>
</evidence>
<feature type="transmembrane region" description="Helical" evidence="5">
    <location>
        <begin position="335"/>
        <end position="355"/>
    </location>
</feature>
<sequence length="420" mass="45110">MKLLLTLDKKLRSNLLILFAAGLLFWCSMASFLPTLPLYVDHIGGTKQEVGIVMGSFAIGLLSFRTRLGKFSDRRGRKIVLLIGTLVVTIAPLLYIGTNSIYGLIAIRAFHGISIAAFSTAYTALVADLAPEENRGEIIGYMSLVSSLGVAIGPAVGSYLVETAGYPQLFLFASGLGFVSILFSTQITNPPINSSGQKNNKSKFWQLFADPKVRVPAIILLLVGLNFGSMRTFVPLFIKSTDAGLNPGLFYTASATAGFSVRLLVGRAADRYGRGLFVSISLILYVIALVNIWSANSSQSFLISGAIEGAGLGMLIPMISAIIADRALPEERGRMFGFCLTGFDLGIAIAGPVLGTVAEEIGYRNIFAFSAALSCLAFLIFITQSSKDVSHSLRFAFGRGQDLYALNQIDRNLTTKHSQS</sequence>
<organism evidence="7 8">
    <name type="scientific">Mastigocoleus testarum BC008</name>
    <dbReference type="NCBI Taxonomy" id="371196"/>
    <lineage>
        <taxon>Bacteria</taxon>
        <taxon>Bacillati</taxon>
        <taxon>Cyanobacteriota</taxon>
        <taxon>Cyanophyceae</taxon>
        <taxon>Nostocales</taxon>
        <taxon>Hapalosiphonaceae</taxon>
        <taxon>Mastigocoleus</taxon>
    </lineage>
</organism>
<keyword evidence="8" id="KW-1185">Reference proteome</keyword>
<comment type="subcellular location">
    <subcellularLocation>
        <location evidence="1">Cell membrane</location>
        <topology evidence="1">Multi-pass membrane protein</topology>
    </subcellularLocation>
</comment>
<evidence type="ECO:0000256" key="1">
    <source>
        <dbReference type="ARBA" id="ARBA00004651"/>
    </source>
</evidence>
<feature type="transmembrane region" description="Helical" evidence="5">
    <location>
        <begin position="361"/>
        <end position="382"/>
    </location>
</feature>
<dbReference type="EMBL" id="LMTZ01000140">
    <property type="protein sequence ID" value="KST63228.1"/>
    <property type="molecule type" value="Genomic_DNA"/>
</dbReference>
<dbReference type="Pfam" id="PF07690">
    <property type="entry name" value="MFS_1"/>
    <property type="match status" value="1"/>
</dbReference>
<evidence type="ECO:0000256" key="3">
    <source>
        <dbReference type="ARBA" id="ARBA00022989"/>
    </source>
</evidence>
<dbReference type="AlphaFoldDB" id="A0A0V7ZFT8"/>
<dbReference type="InterPro" id="IPR036259">
    <property type="entry name" value="MFS_trans_sf"/>
</dbReference>